<dbReference type="OrthoDB" id="8247182at2"/>
<keyword evidence="1" id="KW-1133">Transmembrane helix</keyword>
<evidence type="ECO:0000313" key="3">
    <source>
        <dbReference type="Proteomes" id="UP000328092"/>
    </source>
</evidence>
<accession>A0A508TDW7</accession>
<organism evidence="2 3">
    <name type="scientific">Bradyrhizobium ivorense</name>
    <dbReference type="NCBI Taxonomy" id="2511166"/>
    <lineage>
        <taxon>Bacteria</taxon>
        <taxon>Pseudomonadati</taxon>
        <taxon>Pseudomonadota</taxon>
        <taxon>Alphaproteobacteria</taxon>
        <taxon>Hyphomicrobiales</taxon>
        <taxon>Nitrobacteraceae</taxon>
        <taxon>Bradyrhizobium</taxon>
    </lineage>
</organism>
<keyword evidence="1" id="KW-0472">Membrane</keyword>
<proteinExistence type="predicted"/>
<evidence type="ECO:0000256" key="1">
    <source>
        <dbReference type="SAM" id="Phobius"/>
    </source>
</evidence>
<gene>
    <name evidence="2" type="ORF">CI1B_39180</name>
</gene>
<comment type="caution">
    <text evidence="2">The sequence shown here is derived from an EMBL/GenBank/DDBJ whole genome shotgun (WGS) entry which is preliminary data.</text>
</comment>
<reference evidence="2" key="1">
    <citation type="submission" date="2019-02" db="EMBL/GenBank/DDBJ databases">
        <authorList>
            <person name="Pothier F.J."/>
        </authorList>
    </citation>
    <scope>NUCLEOTIDE SEQUENCE</scope>
    <source>
        <strain evidence="2">CI-1B</strain>
    </source>
</reference>
<evidence type="ECO:0000313" key="2">
    <source>
        <dbReference type="EMBL" id="VIO72274.1"/>
    </source>
</evidence>
<feature type="transmembrane region" description="Helical" evidence="1">
    <location>
        <begin position="20"/>
        <end position="42"/>
    </location>
</feature>
<dbReference type="Proteomes" id="UP000328092">
    <property type="component" value="Unassembled WGS sequence"/>
</dbReference>
<dbReference type="EMBL" id="CAADFC020000015">
    <property type="protein sequence ID" value="VIO72274.1"/>
    <property type="molecule type" value="Genomic_DNA"/>
</dbReference>
<keyword evidence="1" id="KW-0812">Transmembrane</keyword>
<evidence type="ECO:0008006" key="4">
    <source>
        <dbReference type="Google" id="ProtNLM"/>
    </source>
</evidence>
<protein>
    <recommendedName>
        <fullName evidence="4">Pilus assembly protein</fullName>
    </recommendedName>
</protein>
<dbReference type="RefSeq" id="WP_139861204.1">
    <property type="nucleotide sequence ID" value="NZ_CAADFC020000015.1"/>
</dbReference>
<name>A0A508TDW7_9BRAD</name>
<keyword evidence="3" id="KW-1185">Reference proteome</keyword>
<sequence>MSRRVSFLADQRGAAALEVPAIWLFLMLIILLPLADIAIAGFQFISARQALRNFGQSILYSPPPDVTNASSWSSTATAKADSKYPISSIQLICGESNAACTSANSGPDQPKYYVYSTTITLAPIVTRTWLCNSTNSNPCSFTLSYSERFQ</sequence>
<dbReference type="AlphaFoldDB" id="A0A508TDW7"/>